<keyword evidence="4" id="KW-0479">Metal-binding</keyword>
<dbReference type="GO" id="GO:0009132">
    <property type="term" value="P:nucleoside diphosphate metabolic process"/>
    <property type="evidence" value="ECO:0007669"/>
    <property type="project" value="InterPro"/>
</dbReference>
<evidence type="ECO:0000256" key="2">
    <source>
        <dbReference type="ARBA" id="ARBA00001946"/>
    </source>
</evidence>
<reference evidence="10" key="1">
    <citation type="journal article" date="2023" name="Front. Mar. Sci.">
        <title>A new Merluccius polli reference genome to investigate the effects of global change in West African waters.</title>
        <authorList>
            <person name="Mateo J.L."/>
            <person name="Blanco-Fernandez C."/>
            <person name="Garcia-Vazquez E."/>
            <person name="Machado-Schiaffino G."/>
        </authorList>
    </citation>
    <scope>NUCLEOTIDE SEQUENCE</scope>
    <source>
        <strain evidence="10">C29</strain>
        <tissue evidence="10">Fin</tissue>
    </source>
</reference>
<dbReference type="GO" id="GO:0010945">
    <property type="term" value="F:coenzyme A diphosphatase activity"/>
    <property type="evidence" value="ECO:0007669"/>
    <property type="project" value="InterPro"/>
</dbReference>
<evidence type="ECO:0000256" key="6">
    <source>
        <dbReference type="ARBA" id="ARBA00022842"/>
    </source>
</evidence>
<organism evidence="10 11">
    <name type="scientific">Merluccius polli</name>
    <name type="common">Benguela hake</name>
    <name type="synonym">Merluccius cadenati</name>
    <dbReference type="NCBI Taxonomy" id="89951"/>
    <lineage>
        <taxon>Eukaryota</taxon>
        <taxon>Metazoa</taxon>
        <taxon>Chordata</taxon>
        <taxon>Craniata</taxon>
        <taxon>Vertebrata</taxon>
        <taxon>Euteleostomi</taxon>
        <taxon>Actinopterygii</taxon>
        <taxon>Neopterygii</taxon>
        <taxon>Teleostei</taxon>
        <taxon>Neoteleostei</taxon>
        <taxon>Acanthomorphata</taxon>
        <taxon>Zeiogadaria</taxon>
        <taxon>Gadariae</taxon>
        <taxon>Gadiformes</taxon>
        <taxon>Gadoidei</taxon>
        <taxon>Merlucciidae</taxon>
        <taxon>Merluccius</taxon>
    </lineage>
</organism>
<accession>A0AA47P5Q9</accession>
<dbReference type="GO" id="GO:0030145">
    <property type="term" value="F:manganese ion binding"/>
    <property type="evidence" value="ECO:0007669"/>
    <property type="project" value="InterPro"/>
</dbReference>
<keyword evidence="8" id="KW-0812">Transmembrane</keyword>
<evidence type="ECO:0000256" key="7">
    <source>
        <dbReference type="ARBA" id="ARBA00023211"/>
    </source>
</evidence>
<comment type="caution">
    <text evidence="10">The sequence shown here is derived from an EMBL/GenBank/DDBJ whole genome shotgun (WGS) entry which is preliminary data.</text>
</comment>
<keyword evidence="8" id="KW-1133">Transmembrane helix</keyword>
<dbReference type="EMBL" id="JAOPHQ010001801">
    <property type="protein sequence ID" value="KAK0149255.1"/>
    <property type="molecule type" value="Genomic_DNA"/>
</dbReference>
<name>A0AA47P5Q9_MERPO</name>
<evidence type="ECO:0000313" key="10">
    <source>
        <dbReference type="EMBL" id="KAK0149255.1"/>
    </source>
</evidence>
<gene>
    <name evidence="10" type="primary">NUDT7</name>
    <name evidence="10" type="ORF">N1851_010215</name>
</gene>
<dbReference type="PANTHER" id="PTHR12992">
    <property type="entry name" value="NUDIX HYDROLASE"/>
    <property type="match status" value="1"/>
</dbReference>
<dbReference type="PANTHER" id="PTHR12992:SF24">
    <property type="entry name" value="PEROXISOMAL COENZYME A DIPHOSPHATASE NUDT7"/>
    <property type="match status" value="1"/>
</dbReference>
<dbReference type="PROSITE" id="PS01293">
    <property type="entry name" value="NUDIX_COA"/>
    <property type="match status" value="1"/>
</dbReference>
<evidence type="ECO:0000313" key="11">
    <source>
        <dbReference type="Proteomes" id="UP001174136"/>
    </source>
</evidence>
<dbReference type="CDD" id="cd03426">
    <property type="entry name" value="NUDIX_CoAse_Nudt7"/>
    <property type="match status" value="1"/>
</dbReference>
<dbReference type="InterPro" id="IPR000059">
    <property type="entry name" value="NUDIX_hydrolase_NudL_CS"/>
</dbReference>
<dbReference type="AlphaFoldDB" id="A0AA47P5Q9"/>
<evidence type="ECO:0000256" key="4">
    <source>
        <dbReference type="ARBA" id="ARBA00022723"/>
    </source>
</evidence>
<evidence type="ECO:0000256" key="8">
    <source>
        <dbReference type="SAM" id="Phobius"/>
    </source>
</evidence>
<dbReference type="Pfam" id="PF00293">
    <property type="entry name" value="NUDIX"/>
    <property type="match status" value="1"/>
</dbReference>
<dbReference type="InterPro" id="IPR045121">
    <property type="entry name" value="CoAse"/>
</dbReference>
<dbReference type="PROSITE" id="PS51462">
    <property type="entry name" value="NUDIX"/>
    <property type="match status" value="1"/>
</dbReference>
<dbReference type="GO" id="GO:0015938">
    <property type="term" value="P:coenzyme A catabolic process"/>
    <property type="evidence" value="ECO:0007669"/>
    <property type="project" value="TreeGrafter"/>
</dbReference>
<sequence length="219" mass="23202">MDLKNQVIANLKRHAGGGSPESPVRPKASVLVPLFVKHGELYVLLTVRSEQLRTNAGEVCFPGGKSEPGDADPVHTALREAGEEIGVAAGQVEVVCTLPEPIVSKGGLLVSAVVGFIDGSFRPRPNPAEVSAVFAVPLDLFVQEKDHVLLRPQGTSPALHSFHFVDPDSGRRYRIFGLTAVFAILVAVLGLGRRPEFDLGSGSPADGPNSRIITAMSKL</sequence>
<evidence type="ECO:0000259" key="9">
    <source>
        <dbReference type="PROSITE" id="PS51462"/>
    </source>
</evidence>
<comment type="cofactor">
    <cofactor evidence="2">
        <name>Mg(2+)</name>
        <dbReference type="ChEBI" id="CHEBI:18420"/>
    </cofactor>
</comment>
<dbReference type="InterPro" id="IPR000086">
    <property type="entry name" value="NUDIX_hydrolase_dom"/>
</dbReference>
<dbReference type="GO" id="GO:0000287">
    <property type="term" value="F:magnesium ion binding"/>
    <property type="evidence" value="ECO:0007669"/>
    <property type="project" value="InterPro"/>
</dbReference>
<dbReference type="Proteomes" id="UP001174136">
    <property type="component" value="Unassembled WGS sequence"/>
</dbReference>
<feature type="domain" description="Nudix hydrolase" evidence="9">
    <location>
        <begin position="25"/>
        <end position="161"/>
    </location>
</feature>
<proteinExistence type="inferred from homology"/>
<dbReference type="Gene3D" id="3.90.79.10">
    <property type="entry name" value="Nucleoside Triphosphate Pyrophosphohydrolase"/>
    <property type="match status" value="1"/>
</dbReference>
<feature type="transmembrane region" description="Helical" evidence="8">
    <location>
        <begin position="173"/>
        <end position="192"/>
    </location>
</feature>
<dbReference type="InterPro" id="IPR015797">
    <property type="entry name" value="NUDIX_hydrolase-like_dom_sf"/>
</dbReference>
<dbReference type="SUPFAM" id="SSF55811">
    <property type="entry name" value="Nudix"/>
    <property type="match status" value="1"/>
</dbReference>
<evidence type="ECO:0000256" key="5">
    <source>
        <dbReference type="ARBA" id="ARBA00022801"/>
    </source>
</evidence>
<keyword evidence="6" id="KW-0460">Magnesium</keyword>
<keyword evidence="5" id="KW-0378">Hydrolase</keyword>
<evidence type="ECO:0000256" key="3">
    <source>
        <dbReference type="ARBA" id="ARBA00006506"/>
    </source>
</evidence>
<keyword evidence="7" id="KW-0464">Manganese</keyword>
<keyword evidence="8" id="KW-0472">Membrane</keyword>
<comment type="similarity">
    <text evidence="3">Belongs to the Nudix hydrolase family. PCD1 subfamily.</text>
</comment>
<protein>
    <submittedName>
        <fullName evidence="10">Peroxisomal coenzyme A diphosphatase NUDT7</fullName>
    </submittedName>
</protein>
<keyword evidence="11" id="KW-1185">Reference proteome</keyword>
<evidence type="ECO:0000256" key="1">
    <source>
        <dbReference type="ARBA" id="ARBA00001936"/>
    </source>
</evidence>
<comment type="cofactor">
    <cofactor evidence="1">
        <name>Mn(2+)</name>
        <dbReference type="ChEBI" id="CHEBI:29035"/>
    </cofactor>
</comment>